<accession>A0A8H2LFN5</accession>
<keyword evidence="4" id="KW-1185">Reference proteome</keyword>
<evidence type="ECO:0000256" key="1">
    <source>
        <dbReference type="SAM" id="SignalP"/>
    </source>
</evidence>
<sequence length="195" mass="22355">MRSKRNNKVALLAILLLSFSCNKEVKTEVENQNEERIQRTTEVSEVTIKETVNTTINLWHKAAAEANFDAFFNVMTSNAVFIGTDASENWQVKGFKAYAKPHFEKGKAWSFTPIERNVYVSKDQQTVWFDELLHTQMKICRGSGVLTREDNQWKIAHYVLSIAIPNPIVKDVIALKKESDSLLVKRLLINKLNAR</sequence>
<proteinExistence type="predicted"/>
<protein>
    <submittedName>
        <fullName evidence="3">Nuclear transport factor 2 family protein</fullName>
    </submittedName>
</protein>
<dbReference type="Pfam" id="PF13474">
    <property type="entry name" value="SnoaL_3"/>
    <property type="match status" value="1"/>
</dbReference>
<feature type="domain" description="SnoaL-like" evidence="2">
    <location>
        <begin position="52"/>
        <end position="165"/>
    </location>
</feature>
<dbReference type="EMBL" id="VSKM01000014">
    <property type="protein sequence ID" value="TYB71764.1"/>
    <property type="molecule type" value="Genomic_DNA"/>
</dbReference>
<dbReference type="SUPFAM" id="SSF54427">
    <property type="entry name" value="NTF2-like"/>
    <property type="match status" value="1"/>
</dbReference>
<gene>
    <name evidence="3" type="ORF">ES676_12165</name>
</gene>
<dbReference type="InterPro" id="IPR032710">
    <property type="entry name" value="NTF2-like_dom_sf"/>
</dbReference>
<evidence type="ECO:0000313" key="3">
    <source>
        <dbReference type="EMBL" id="TYB71764.1"/>
    </source>
</evidence>
<keyword evidence="1" id="KW-0732">Signal</keyword>
<dbReference type="RefSeq" id="WP_148370600.1">
    <property type="nucleotide sequence ID" value="NZ_VSKM01000014.1"/>
</dbReference>
<reference evidence="3 4" key="1">
    <citation type="submission" date="2019-08" db="EMBL/GenBank/DDBJ databases">
        <title>Genomes of Antarctic Bizionia species.</title>
        <authorList>
            <person name="Bowman J.P."/>
        </authorList>
    </citation>
    <scope>NUCLEOTIDE SEQUENCE [LARGE SCALE GENOMIC DNA]</scope>
    <source>
        <strain evidence="3 4">HFD</strain>
    </source>
</reference>
<dbReference type="AlphaFoldDB" id="A0A8H2LFN5"/>
<dbReference type="PROSITE" id="PS51257">
    <property type="entry name" value="PROKAR_LIPOPROTEIN"/>
    <property type="match status" value="1"/>
</dbReference>
<evidence type="ECO:0000313" key="4">
    <source>
        <dbReference type="Proteomes" id="UP000323324"/>
    </source>
</evidence>
<evidence type="ECO:0000259" key="2">
    <source>
        <dbReference type="Pfam" id="PF13474"/>
    </source>
</evidence>
<comment type="caution">
    <text evidence="3">The sequence shown here is derived from an EMBL/GenBank/DDBJ whole genome shotgun (WGS) entry which is preliminary data.</text>
</comment>
<name>A0A8H2LFN5_9FLAO</name>
<feature type="chain" id="PRO_5034586486" evidence="1">
    <location>
        <begin position="24"/>
        <end position="195"/>
    </location>
</feature>
<organism evidence="3 4">
    <name type="scientific">Bizionia saleffrena</name>
    <dbReference type="NCBI Taxonomy" id="291189"/>
    <lineage>
        <taxon>Bacteria</taxon>
        <taxon>Pseudomonadati</taxon>
        <taxon>Bacteroidota</taxon>
        <taxon>Flavobacteriia</taxon>
        <taxon>Flavobacteriales</taxon>
        <taxon>Flavobacteriaceae</taxon>
        <taxon>Bizionia</taxon>
    </lineage>
</organism>
<feature type="signal peptide" evidence="1">
    <location>
        <begin position="1"/>
        <end position="23"/>
    </location>
</feature>
<dbReference type="InterPro" id="IPR037401">
    <property type="entry name" value="SnoaL-like"/>
</dbReference>
<dbReference type="Proteomes" id="UP000323324">
    <property type="component" value="Unassembled WGS sequence"/>
</dbReference>
<dbReference type="Gene3D" id="3.10.450.50">
    <property type="match status" value="1"/>
</dbReference>